<name>A0ABV0CQH1_9NEIS</name>
<dbReference type="InterPro" id="IPR052726">
    <property type="entry name" value="Phage_Baseplate_Hub"/>
</dbReference>
<dbReference type="InterPro" id="IPR006949">
    <property type="entry name" value="Barrel_Baseplate_J-like"/>
</dbReference>
<feature type="domain" description="Baseplate protein J-like barrel" evidence="1">
    <location>
        <begin position="160"/>
        <end position="238"/>
    </location>
</feature>
<gene>
    <name evidence="4" type="ORF">VA599_21920</name>
</gene>
<comment type="caution">
    <text evidence="4">The sequence shown here is derived from an EMBL/GenBank/DDBJ whole genome shotgun (WGS) entry which is preliminary data.</text>
</comment>
<dbReference type="PANTHER" id="PTHR35862:SF1">
    <property type="entry name" value="FELS-2 PROPHAGE PROTEIN"/>
    <property type="match status" value="1"/>
</dbReference>
<accession>A0ABV0CQH1</accession>
<feature type="domain" description="Baseplate J-like C-terminal" evidence="3">
    <location>
        <begin position="355"/>
        <end position="421"/>
    </location>
</feature>
<evidence type="ECO:0000313" key="4">
    <source>
        <dbReference type="EMBL" id="MEN7433402.1"/>
    </source>
</evidence>
<evidence type="ECO:0000259" key="1">
    <source>
        <dbReference type="Pfam" id="PF04865"/>
    </source>
</evidence>
<keyword evidence="5" id="KW-1185">Reference proteome</keyword>
<dbReference type="PANTHER" id="PTHR35862">
    <property type="entry name" value="FELS-2 PROPHAGE PROTEIN"/>
    <property type="match status" value="1"/>
</dbReference>
<reference evidence="4 5" key="1">
    <citation type="submission" date="2023-12" db="EMBL/GenBank/DDBJ databases">
        <title>Chromobacterium sp. strain TRC.1.1.SA producing antimicrobial pigment.</title>
        <authorList>
            <person name="Verma N."/>
            <person name="Choksket S."/>
            <person name="Pinnaka A.K."/>
            <person name="Korpole S."/>
        </authorList>
    </citation>
    <scope>NUCLEOTIDE SEQUENCE [LARGE SCALE GENOMIC DNA]</scope>
    <source>
        <strain evidence="4 5">TRC1.1.SA</strain>
    </source>
</reference>
<organism evidence="4 5">
    <name type="scientific">Chromobacterium indicum</name>
    <dbReference type="NCBI Taxonomy" id="3110228"/>
    <lineage>
        <taxon>Bacteria</taxon>
        <taxon>Pseudomonadati</taxon>
        <taxon>Pseudomonadota</taxon>
        <taxon>Betaproteobacteria</taxon>
        <taxon>Neisseriales</taxon>
        <taxon>Chromobacteriaceae</taxon>
        <taxon>Chromobacterium</taxon>
    </lineage>
</organism>
<evidence type="ECO:0000259" key="3">
    <source>
        <dbReference type="Pfam" id="PF26079"/>
    </source>
</evidence>
<feature type="domain" description="Baseplate J-like central" evidence="2">
    <location>
        <begin position="263"/>
        <end position="331"/>
    </location>
</feature>
<dbReference type="Pfam" id="PF04865">
    <property type="entry name" value="Baseplate_J"/>
    <property type="match status" value="1"/>
</dbReference>
<proteinExistence type="predicted"/>
<protein>
    <submittedName>
        <fullName evidence="4">Baseplate J/gp47 family protein</fullName>
    </submittedName>
</protein>
<dbReference type="Pfam" id="PF26079">
    <property type="entry name" value="Baseplate_J_C"/>
    <property type="match status" value="1"/>
</dbReference>
<dbReference type="Pfam" id="PF26078">
    <property type="entry name" value="Baseplate_J_M"/>
    <property type="match status" value="1"/>
</dbReference>
<dbReference type="InterPro" id="IPR058530">
    <property type="entry name" value="Baseplate_J-like_C"/>
</dbReference>
<sequence length="429" mass="46014">MSPNLPDLPDLPMVDPAAAASAMADAYLKLGGRQQYPKQMEQLLTEMLANRQPGLAAADLPKFIDDDPKTVAAQMAATYQDMAGKRLYPGQVEQLLIDLFAYRESLARAAFNDAGRQNLVAFARAPMLDYLGELVGVARQPAQAATARVTLTFPAYVDGGPKQVILPAGARISGNAATQFQTTAPLAVNLADKPQDLACEVAATVPGEAGNLPQAGDLNQLLDDPGVKVEVAGAEKPWGGAEAEDDEHLRQRIRLAPEAYSWGSANRYRLAAMTAAADAADVRVISPRPDGTVQVVVLGKDGAPSTETLRRVRTALADDKARMINDRIEVVPAEVVDYAIRLEVDVLTTRIPDLVCRMAKERCQGYAANLARRLGGDIVPSQIKTALHDIDGLYDVRVLEPADKRVLSSSQWPRCAAVEVTLGRMVSDG</sequence>
<dbReference type="RefSeq" id="WP_104945644.1">
    <property type="nucleotide sequence ID" value="NZ_JAYFSJ010000021.1"/>
</dbReference>
<evidence type="ECO:0000259" key="2">
    <source>
        <dbReference type="Pfam" id="PF26078"/>
    </source>
</evidence>
<evidence type="ECO:0000313" key="5">
    <source>
        <dbReference type="Proteomes" id="UP001405405"/>
    </source>
</evidence>
<dbReference type="InterPro" id="IPR058531">
    <property type="entry name" value="Baseplate_J_M"/>
</dbReference>
<dbReference type="EMBL" id="JAYFSJ010000021">
    <property type="protein sequence ID" value="MEN7433402.1"/>
    <property type="molecule type" value="Genomic_DNA"/>
</dbReference>
<dbReference type="Proteomes" id="UP001405405">
    <property type="component" value="Unassembled WGS sequence"/>
</dbReference>